<dbReference type="InterPro" id="IPR029061">
    <property type="entry name" value="THDP-binding"/>
</dbReference>
<dbReference type="PANTHER" id="PTHR23152:SF25">
    <property type="entry name" value="OXOGLUTARATE DEHYDROGENASE (SUCCINYL-TRANSFERRING)"/>
    <property type="match status" value="1"/>
</dbReference>
<dbReference type="eggNOG" id="KOG0450">
    <property type="taxonomic scope" value="Eukaryota"/>
</dbReference>
<dbReference type="AlphaFoldDB" id="B9SR44"/>
<proteinExistence type="inferred from homology"/>
<dbReference type="Proteomes" id="UP000008311">
    <property type="component" value="Unassembled WGS sequence"/>
</dbReference>
<dbReference type="PANTHER" id="PTHR23152">
    <property type="entry name" value="2-OXOGLUTARATE DEHYDROGENASE"/>
    <property type="match status" value="1"/>
</dbReference>
<dbReference type="SUPFAM" id="SSF52518">
    <property type="entry name" value="Thiamin diphosphate-binding fold (THDP-binding)"/>
    <property type="match status" value="1"/>
</dbReference>
<protein>
    <submittedName>
        <fullName evidence="5">Oxoglutarate dehydrogenase, putative</fullName>
        <ecNumber evidence="5">1.2.4.2</ecNumber>
    </submittedName>
</protein>
<dbReference type="EC" id="1.2.4.2" evidence="5"/>
<name>B9SR44_RICCO</name>
<evidence type="ECO:0000256" key="4">
    <source>
        <dbReference type="ARBA" id="ARBA00023052"/>
    </source>
</evidence>
<organism evidence="5 6">
    <name type="scientific">Ricinus communis</name>
    <name type="common">Castor bean</name>
    <dbReference type="NCBI Taxonomy" id="3988"/>
    <lineage>
        <taxon>Eukaryota</taxon>
        <taxon>Viridiplantae</taxon>
        <taxon>Streptophyta</taxon>
        <taxon>Embryophyta</taxon>
        <taxon>Tracheophyta</taxon>
        <taxon>Spermatophyta</taxon>
        <taxon>Magnoliopsida</taxon>
        <taxon>eudicotyledons</taxon>
        <taxon>Gunneridae</taxon>
        <taxon>Pentapetalae</taxon>
        <taxon>rosids</taxon>
        <taxon>fabids</taxon>
        <taxon>Malpighiales</taxon>
        <taxon>Euphorbiaceae</taxon>
        <taxon>Acalyphoideae</taxon>
        <taxon>Acalypheae</taxon>
        <taxon>Ricinus</taxon>
    </lineage>
</organism>
<evidence type="ECO:0000256" key="3">
    <source>
        <dbReference type="ARBA" id="ARBA00023002"/>
    </source>
</evidence>
<evidence type="ECO:0000256" key="2">
    <source>
        <dbReference type="ARBA" id="ARBA00006936"/>
    </source>
</evidence>
<dbReference type="InParanoid" id="B9SR44"/>
<sequence length="244" mass="28191">MRLLLLVRAYQVHGHTKANLDPLDLEESEIPDDLDPAFHGFAEADLDREFFLGVWNTSGFSSNNGSVMTLLSILTRLEQAYCGHIRYEYMHIDNREKCNWLRDRIETPEPVRYSLRWRDFIPGMKEMFDRASDLGVENIVVGMPHRGRLNVLGNVFRKPLAQIFSEFDKNAKTVDEVGLYKGTGDVKYHLKTSYDRPTRAGRRIHLSLVANPSRLEAVDPVVLGKTRAKQYYTDDADRTKIWLF</sequence>
<comment type="cofactor">
    <cofactor evidence="1">
        <name>thiamine diphosphate</name>
        <dbReference type="ChEBI" id="CHEBI:58937"/>
    </cofactor>
</comment>
<evidence type="ECO:0000313" key="5">
    <source>
        <dbReference type="EMBL" id="EEF33946.1"/>
    </source>
</evidence>
<dbReference type="InterPro" id="IPR011603">
    <property type="entry name" value="2oxoglutarate_DH_E1"/>
</dbReference>
<dbReference type="Gene3D" id="3.40.50.970">
    <property type="match status" value="1"/>
</dbReference>
<keyword evidence="6" id="KW-1185">Reference proteome</keyword>
<evidence type="ECO:0000313" key="6">
    <source>
        <dbReference type="Proteomes" id="UP000008311"/>
    </source>
</evidence>
<keyword evidence="4" id="KW-0786">Thiamine pyrophosphate</keyword>
<comment type="similarity">
    <text evidence="2">Belongs to the alpha-ketoglutarate dehydrogenase family.</text>
</comment>
<reference evidence="6" key="1">
    <citation type="journal article" date="2010" name="Nat. Biotechnol.">
        <title>Draft genome sequence of the oilseed species Ricinus communis.</title>
        <authorList>
            <person name="Chan A.P."/>
            <person name="Crabtree J."/>
            <person name="Zhao Q."/>
            <person name="Lorenzi H."/>
            <person name="Orvis J."/>
            <person name="Puiu D."/>
            <person name="Melake-Berhan A."/>
            <person name="Jones K.M."/>
            <person name="Redman J."/>
            <person name="Chen G."/>
            <person name="Cahoon E.B."/>
            <person name="Gedil M."/>
            <person name="Stanke M."/>
            <person name="Haas B.J."/>
            <person name="Wortman J.R."/>
            <person name="Fraser-Liggett C.M."/>
            <person name="Ravel J."/>
            <person name="Rabinowicz P.D."/>
        </authorList>
    </citation>
    <scope>NUCLEOTIDE SEQUENCE [LARGE SCALE GENOMIC DNA]</scope>
    <source>
        <strain evidence="6">cv. Hale</strain>
    </source>
</reference>
<accession>B9SR44</accession>
<dbReference type="STRING" id="3988.B9SR44"/>
<evidence type="ECO:0000256" key="1">
    <source>
        <dbReference type="ARBA" id="ARBA00001964"/>
    </source>
</evidence>
<dbReference type="GO" id="GO:0030976">
    <property type="term" value="F:thiamine pyrophosphate binding"/>
    <property type="evidence" value="ECO:0007669"/>
    <property type="project" value="InterPro"/>
</dbReference>
<keyword evidence="3 5" id="KW-0560">Oxidoreductase</keyword>
<gene>
    <name evidence="5" type="ORF">RCOM_0465600</name>
</gene>
<dbReference type="Gene3D" id="1.10.287.1150">
    <property type="entry name" value="TPP helical domain"/>
    <property type="match status" value="1"/>
</dbReference>
<dbReference type="GO" id="GO:0004591">
    <property type="term" value="F:oxoglutarate dehydrogenase (succinyl-transferring) activity"/>
    <property type="evidence" value="ECO:0007669"/>
    <property type="project" value="UniProtKB-EC"/>
</dbReference>
<dbReference type="EMBL" id="EQ974093">
    <property type="protein sequence ID" value="EEF33946.1"/>
    <property type="molecule type" value="Genomic_DNA"/>
</dbReference>